<dbReference type="Proteomes" id="UP000236546">
    <property type="component" value="Unassembled WGS sequence"/>
</dbReference>
<evidence type="ECO:0000259" key="6">
    <source>
        <dbReference type="Pfam" id="PF08640"/>
    </source>
</evidence>
<evidence type="ECO:0000313" key="8">
    <source>
        <dbReference type="Proteomes" id="UP000236546"/>
    </source>
</evidence>
<dbReference type="InterPro" id="IPR003107">
    <property type="entry name" value="HAT"/>
</dbReference>
<keyword evidence="5" id="KW-0539">Nucleus</keyword>
<comment type="subcellular location">
    <subcellularLocation>
        <location evidence="1">Nucleus</location>
        <location evidence="1">Nucleolus</location>
    </subcellularLocation>
</comment>
<name>A0A2K0TG74_9HYPO</name>
<dbReference type="OrthoDB" id="28112at2759"/>
<proteinExistence type="inferred from homology"/>
<dbReference type="GO" id="GO:0000462">
    <property type="term" value="P:maturation of SSU-rRNA from tricistronic rRNA transcript (SSU-rRNA, 5.8S rRNA, LSU-rRNA)"/>
    <property type="evidence" value="ECO:0007669"/>
    <property type="project" value="InterPro"/>
</dbReference>
<dbReference type="PANTHER" id="PTHR23271:SF1">
    <property type="entry name" value="U3 SMALL NUCLEOLAR RNA-ASSOCIATED PROTEIN 6 HOMOLOG"/>
    <property type="match status" value="1"/>
</dbReference>
<keyword evidence="4" id="KW-0677">Repeat</keyword>
<dbReference type="SUPFAM" id="SSF48452">
    <property type="entry name" value="TPR-like"/>
    <property type="match status" value="1"/>
</dbReference>
<feature type="domain" description="U3 small nucleolar RNA-associated protein 6 N-terminal" evidence="6">
    <location>
        <begin position="12"/>
        <end position="87"/>
    </location>
</feature>
<dbReference type="GO" id="GO:0032040">
    <property type="term" value="C:small-subunit processome"/>
    <property type="evidence" value="ECO:0007669"/>
    <property type="project" value="TreeGrafter"/>
</dbReference>
<dbReference type="SMART" id="SM00386">
    <property type="entry name" value="HAT"/>
    <property type="match status" value="4"/>
</dbReference>
<dbReference type="Gene3D" id="1.25.40.10">
    <property type="entry name" value="Tetratricopeptide repeat domain"/>
    <property type="match status" value="1"/>
</dbReference>
<dbReference type="InterPro" id="IPR013949">
    <property type="entry name" value="Utp6"/>
</dbReference>
<gene>
    <name evidence="7" type="ORF">TGAMA5MH_03645</name>
</gene>
<organism evidence="7 8">
    <name type="scientific">Trichoderma gamsii</name>
    <dbReference type="NCBI Taxonomy" id="398673"/>
    <lineage>
        <taxon>Eukaryota</taxon>
        <taxon>Fungi</taxon>
        <taxon>Dikarya</taxon>
        <taxon>Ascomycota</taxon>
        <taxon>Pezizomycotina</taxon>
        <taxon>Sordariomycetes</taxon>
        <taxon>Hypocreomycetidae</taxon>
        <taxon>Hypocreales</taxon>
        <taxon>Hypocreaceae</taxon>
        <taxon>Trichoderma</taxon>
    </lineage>
</organism>
<evidence type="ECO:0000313" key="7">
    <source>
        <dbReference type="EMBL" id="PNP44516.1"/>
    </source>
</evidence>
<dbReference type="GO" id="GO:0030515">
    <property type="term" value="F:snoRNA binding"/>
    <property type="evidence" value="ECO:0007669"/>
    <property type="project" value="InterPro"/>
</dbReference>
<dbReference type="EMBL" id="MTYH01000029">
    <property type="protein sequence ID" value="PNP44516.1"/>
    <property type="molecule type" value="Genomic_DNA"/>
</dbReference>
<dbReference type="InterPro" id="IPR011990">
    <property type="entry name" value="TPR-like_helical_dom_sf"/>
</dbReference>
<evidence type="ECO:0000256" key="1">
    <source>
        <dbReference type="ARBA" id="ARBA00004604"/>
    </source>
</evidence>
<keyword evidence="3" id="KW-0698">rRNA processing</keyword>
<evidence type="ECO:0000256" key="2">
    <source>
        <dbReference type="ARBA" id="ARBA00010734"/>
    </source>
</evidence>
<dbReference type="Pfam" id="PF08640">
    <property type="entry name" value="U3_assoc_6"/>
    <property type="match status" value="1"/>
</dbReference>
<protein>
    <recommendedName>
        <fullName evidence="6">U3 small nucleolar RNA-associated protein 6 N-terminal domain-containing protein</fullName>
    </recommendedName>
</protein>
<evidence type="ECO:0000256" key="5">
    <source>
        <dbReference type="ARBA" id="ARBA00023242"/>
    </source>
</evidence>
<comment type="similarity">
    <text evidence="2">Belongs to the UTP6 family.</text>
</comment>
<sequence length="397" mass="45539">MAGVADKARFFLERSVPQLREWEEKSIFSKDEIRSIVQKRNDFEHRVLSPGSTPLEWSSYAQWEQSVESLRSKRCQRLKLRNLNSAHAGQARVLSIYDRGVGRHPASSALWREYLTYMAKVNAAKRWRKTMTRALRMIPKDPEMWVMAANRFANNGDMASARNCFMRGCRFCSSDCTLWLEYARCEMKWLDKIERKKAKGEKVPALRPKNDDDELLLLGSDEEDEDEDLALPEPSKAQAKVIDEQATQELQSNPAMNGAIPMAIFDISRRQPFFKPEVGEQFYIMFVSFKKLSVQPRISQHVLDALDEHYPNDPSTCNLHIRQPLLGVSAFAAEFPRSLGTVLQRLGSYLETTTNRAALEKKTIAWIDEYLQLEGLDQALRTVLERTKEKLSASAAN</sequence>
<accession>A0A2K0TG74</accession>
<dbReference type="PANTHER" id="PTHR23271">
    <property type="entry name" value="HEPATOCELLULAR CARCINOMA-ASSOCIATED ANTIGEN 66"/>
    <property type="match status" value="1"/>
</dbReference>
<reference evidence="7 8" key="1">
    <citation type="submission" date="2017-02" db="EMBL/GenBank/DDBJ databases">
        <title>Genomes of Trichoderma spp. with biocontrol activity.</title>
        <authorList>
            <person name="Gardiner D."/>
            <person name="Kazan K."/>
            <person name="Vos C."/>
            <person name="Harvey P."/>
        </authorList>
    </citation>
    <scope>NUCLEOTIDE SEQUENCE [LARGE SCALE GENOMIC DNA]</scope>
    <source>
        <strain evidence="7 8">A5MH</strain>
    </source>
</reference>
<dbReference type="AlphaFoldDB" id="A0A2K0TG74"/>
<dbReference type="GO" id="GO:0034388">
    <property type="term" value="C:Pwp2p-containing subcomplex of 90S preribosome"/>
    <property type="evidence" value="ECO:0007669"/>
    <property type="project" value="TreeGrafter"/>
</dbReference>
<evidence type="ECO:0000256" key="4">
    <source>
        <dbReference type="ARBA" id="ARBA00022737"/>
    </source>
</evidence>
<comment type="caution">
    <text evidence="7">The sequence shown here is derived from an EMBL/GenBank/DDBJ whole genome shotgun (WGS) entry which is preliminary data.</text>
</comment>
<dbReference type="InterPro" id="IPR055347">
    <property type="entry name" value="UTP6_N"/>
</dbReference>
<evidence type="ECO:0000256" key="3">
    <source>
        <dbReference type="ARBA" id="ARBA00022552"/>
    </source>
</evidence>